<name>A0AAW0N8A8_9GOBI</name>
<gene>
    <name evidence="2" type="ORF">WMY93_022910</name>
</gene>
<proteinExistence type="predicted"/>
<comment type="caution">
    <text evidence="2">The sequence shown here is derived from an EMBL/GenBank/DDBJ whole genome shotgun (WGS) entry which is preliminary data.</text>
</comment>
<organism evidence="2 3">
    <name type="scientific">Mugilogobius chulae</name>
    <name type="common">yellowstripe goby</name>
    <dbReference type="NCBI Taxonomy" id="88201"/>
    <lineage>
        <taxon>Eukaryota</taxon>
        <taxon>Metazoa</taxon>
        <taxon>Chordata</taxon>
        <taxon>Craniata</taxon>
        <taxon>Vertebrata</taxon>
        <taxon>Euteleostomi</taxon>
        <taxon>Actinopterygii</taxon>
        <taxon>Neopterygii</taxon>
        <taxon>Teleostei</taxon>
        <taxon>Neoteleostei</taxon>
        <taxon>Acanthomorphata</taxon>
        <taxon>Gobiaria</taxon>
        <taxon>Gobiiformes</taxon>
        <taxon>Gobioidei</taxon>
        <taxon>Gobiidae</taxon>
        <taxon>Gobionellinae</taxon>
        <taxon>Mugilogobius</taxon>
    </lineage>
</organism>
<protein>
    <submittedName>
        <fullName evidence="2">Uncharacterized protein</fullName>
    </submittedName>
</protein>
<evidence type="ECO:0000313" key="2">
    <source>
        <dbReference type="EMBL" id="KAK7890947.1"/>
    </source>
</evidence>
<evidence type="ECO:0000256" key="1">
    <source>
        <dbReference type="SAM" id="MobiDB-lite"/>
    </source>
</evidence>
<keyword evidence="3" id="KW-1185">Reference proteome</keyword>
<dbReference type="Proteomes" id="UP001460270">
    <property type="component" value="Unassembled WGS sequence"/>
</dbReference>
<reference evidence="3" key="1">
    <citation type="submission" date="2024-04" db="EMBL/GenBank/DDBJ databases">
        <title>Salinicola lusitanus LLJ914,a marine bacterium isolated from the Okinawa Trough.</title>
        <authorList>
            <person name="Li J."/>
        </authorList>
    </citation>
    <scope>NUCLEOTIDE SEQUENCE [LARGE SCALE GENOMIC DNA]</scope>
</reference>
<dbReference type="AlphaFoldDB" id="A0AAW0N8A8"/>
<feature type="region of interest" description="Disordered" evidence="1">
    <location>
        <begin position="65"/>
        <end position="84"/>
    </location>
</feature>
<accession>A0AAW0N8A8</accession>
<sequence>MLCIVTTVQDTGTPGCCGLSDGLCVGLVKRQSPVPKPNSSITFGEARLRDEIVWLQTQLNEARGYKCKPENTTGEDDNEPKQPPVLSKINLKYVLYNDPPKCNN</sequence>
<evidence type="ECO:0000313" key="3">
    <source>
        <dbReference type="Proteomes" id="UP001460270"/>
    </source>
</evidence>
<dbReference type="EMBL" id="JBBPFD010000017">
    <property type="protein sequence ID" value="KAK7890947.1"/>
    <property type="molecule type" value="Genomic_DNA"/>
</dbReference>